<protein>
    <submittedName>
        <fullName evidence="1">Uncharacterized protein</fullName>
    </submittedName>
</protein>
<dbReference type="AlphaFoldDB" id="A0AA37U0W3"/>
<evidence type="ECO:0000313" key="1">
    <source>
        <dbReference type="EMBL" id="GLS84581.1"/>
    </source>
</evidence>
<comment type="caution">
    <text evidence="1">The sequence shown here is derived from an EMBL/GenBank/DDBJ whole genome shotgun (WGS) entry which is preliminary data.</text>
</comment>
<sequence>MSVSLMTSPTEMPSEEMVTYHLEFSTPVTRVRGKLEGRDMFMGSIPILFSRKEGNHFDSEAQFGACISGYMVWRLTVNFETQSGPQQVYFDFLADSDQHQ</sequence>
<name>A0AA37U0W3_9GAMM</name>
<evidence type="ECO:0000313" key="2">
    <source>
        <dbReference type="Proteomes" id="UP001157439"/>
    </source>
</evidence>
<keyword evidence="2" id="KW-1185">Reference proteome</keyword>
<accession>A0AA37U0W3</accession>
<dbReference type="Proteomes" id="UP001157439">
    <property type="component" value="Unassembled WGS sequence"/>
</dbReference>
<organism evidence="1 2">
    <name type="scientific">Paraferrimonas haliotis</name>
    <dbReference type="NCBI Taxonomy" id="2013866"/>
    <lineage>
        <taxon>Bacteria</taxon>
        <taxon>Pseudomonadati</taxon>
        <taxon>Pseudomonadota</taxon>
        <taxon>Gammaproteobacteria</taxon>
        <taxon>Alteromonadales</taxon>
        <taxon>Ferrimonadaceae</taxon>
        <taxon>Paraferrimonas</taxon>
    </lineage>
</organism>
<reference evidence="1 2" key="1">
    <citation type="journal article" date="2014" name="Int. J. Syst. Evol. Microbiol.">
        <title>Complete genome sequence of Corynebacterium casei LMG S-19264T (=DSM 44701T), isolated from a smear-ripened cheese.</title>
        <authorList>
            <consortium name="US DOE Joint Genome Institute (JGI-PGF)"/>
            <person name="Walter F."/>
            <person name="Albersmeier A."/>
            <person name="Kalinowski J."/>
            <person name="Ruckert C."/>
        </authorList>
    </citation>
    <scope>NUCLEOTIDE SEQUENCE [LARGE SCALE GENOMIC DNA]</scope>
    <source>
        <strain evidence="1 2">NBRC 112785</strain>
    </source>
</reference>
<dbReference type="EMBL" id="BSPO01000003">
    <property type="protein sequence ID" value="GLS84581.1"/>
    <property type="molecule type" value="Genomic_DNA"/>
</dbReference>
<gene>
    <name evidence="1" type="ORF">GCM10007894_25580</name>
</gene>
<proteinExistence type="predicted"/>